<dbReference type="KEGG" id="pnt:G5B91_33290"/>
<dbReference type="Gene3D" id="1.25.40.10">
    <property type="entry name" value="Tetratricopeptide repeat domain"/>
    <property type="match status" value="2"/>
</dbReference>
<dbReference type="InterPro" id="IPR006597">
    <property type="entry name" value="Sel1-like"/>
</dbReference>
<evidence type="ECO:0000313" key="1">
    <source>
        <dbReference type="EMBL" id="QIE91235.1"/>
    </source>
</evidence>
<proteinExistence type="predicted"/>
<accession>A0A6G6J777</accession>
<dbReference type="EMBL" id="CP049142">
    <property type="protein sequence ID" value="QIE91235.1"/>
    <property type="molecule type" value="Genomic_DNA"/>
</dbReference>
<dbReference type="Proteomes" id="UP000501063">
    <property type="component" value="Plasmid pPniHBP1_1"/>
</dbReference>
<dbReference type="SMART" id="SM00671">
    <property type="entry name" value="SEL1"/>
    <property type="match status" value="3"/>
</dbReference>
<sequence length="370" mass="39230">MKLFRIPATFLLSLLAAGCSTDAHRPGNPFDEPLAREPLQAYPLQHRTTQKVAGLERIPAPSEEQAQPQEPEVQVFPAGAKPTPIATGPEIRVADTPTPNAGLEALAEAERVGSTGDTGSMIELLEQSAFRGNMDALYKLAKVYQNGEGVPANPEIAVAYLTTASGLGHAESTRVLAWDYLLGKGVSKDIPYGTGLMEKASTSSVRAKREFALLLNNTYQPGLNDPSRGLALLKEAAATGDAESVKALNLALSAAVAASSKSPVVDKVVSPVQQVADSTESRAETLKQRAMSGDVEAMYKLGLSYSLGKVPAIDPQFEAYCWFSVAANHGHSKAQTEVTALAGVRTMSDRKNPGKLDQCIQEMGEVVDQG</sequence>
<protein>
    <recommendedName>
        <fullName evidence="3">Sel1 repeat family protein</fullName>
    </recommendedName>
</protein>
<geneLocation type="plasmid" evidence="2">
    <name>ppnihbp1_1</name>
</geneLocation>
<dbReference type="InterPro" id="IPR050767">
    <property type="entry name" value="Sel1_AlgK"/>
</dbReference>
<organism evidence="1 2">
    <name type="scientific">Pseudomonas nitroreducens</name>
    <dbReference type="NCBI Taxonomy" id="46680"/>
    <lineage>
        <taxon>Bacteria</taxon>
        <taxon>Pseudomonadati</taxon>
        <taxon>Pseudomonadota</taxon>
        <taxon>Gammaproteobacteria</taxon>
        <taxon>Pseudomonadales</taxon>
        <taxon>Pseudomonadaceae</taxon>
        <taxon>Pseudomonas</taxon>
    </lineage>
</organism>
<dbReference type="PROSITE" id="PS51257">
    <property type="entry name" value="PROKAR_LIPOPROTEIN"/>
    <property type="match status" value="1"/>
</dbReference>
<reference evidence="1 2" key="1">
    <citation type="submission" date="2020-02" db="EMBL/GenBank/DDBJ databases">
        <title>Integrative conjugative elements (ICEs) and plasmids drive adaptation of Pseudomonas nitroreducens strain HBP1 to wastewater environment.</title>
        <authorList>
            <person name="Sentchilo V."/>
            <person name="Carraro N."/>
            <person name="Bertelli C."/>
            <person name="van der Meer J.R."/>
        </authorList>
    </citation>
    <scope>NUCLEOTIDE SEQUENCE [LARGE SCALE GENOMIC DNA]</scope>
    <source>
        <strain evidence="1 2">HBP1</strain>
        <plasmid evidence="2">ppnihbp1_1</plasmid>
    </source>
</reference>
<name>A0A6G6J777_PSENT</name>
<evidence type="ECO:0008006" key="3">
    <source>
        <dbReference type="Google" id="ProtNLM"/>
    </source>
</evidence>
<keyword evidence="1" id="KW-0614">Plasmid</keyword>
<dbReference type="SUPFAM" id="SSF81901">
    <property type="entry name" value="HCP-like"/>
    <property type="match status" value="1"/>
</dbReference>
<gene>
    <name evidence="1" type="ORF">G5B91_33290</name>
</gene>
<dbReference type="PANTHER" id="PTHR11102:SF160">
    <property type="entry name" value="ERAD-ASSOCIATED E3 UBIQUITIN-PROTEIN LIGASE COMPONENT HRD3"/>
    <property type="match status" value="1"/>
</dbReference>
<dbReference type="Pfam" id="PF08238">
    <property type="entry name" value="Sel1"/>
    <property type="match status" value="3"/>
</dbReference>
<dbReference type="PANTHER" id="PTHR11102">
    <property type="entry name" value="SEL-1-LIKE PROTEIN"/>
    <property type="match status" value="1"/>
</dbReference>
<dbReference type="AlphaFoldDB" id="A0A6G6J777"/>
<dbReference type="InterPro" id="IPR011990">
    <property type="entry name" value="TPR-like_helical_dom_sf"/>
</dbReference>
<evidence type="ECO:0000313" key="2">
    <source>
        <dbReference type="Proteomes" id="UP000501063"/>
    </source>
</evidence>
<dbReference type="RefSeq" id="WP_017519863.1">
    <property type="nucleotide sequence ID" value="NZ_CP049142.1"/>
</dbReference>